<comment type="subcellular location">
    <subcellularLocation>
        <location evidence="1">Cytoplasm</location>
    </subcellularLocation>
</comment>
<feature type="coiled-coil region" evidence="7">
    <location>
        <begin position="736"/>
        <end position="763"/>
    </location>
</feature>
<organism evidence="10 11">
    <name type="scientific">Trypanosoma cruzi marinkellei</name>
    <dbReference type="NCBI Taxonomy" id="85056"/>
    <lineage>
        <taxon>Eukaryota</taxon>
        <taxon>Discoba</taxon>
        <taxon>Euglenozoa</taxon>
        <taxon>Kinetoplastea</taxon>
        <taxon>Metakinetoplastina</taxon>
        <taxon>Trypanosomatida</taxon>
        <taxon>Trypanosomatidae</taxon>
        <taxon>Trypanosoma</taxon>
        <taxon>Schizotrypanum</taxon>
    </lineage>
</organism>
<comment type="caution">
    <text evidence="10">The sequence shown here is derived from an EMBL/GenBank/DDBJ whole genome shotgun (WGS) entry which is preliminary data.</text>
</comment>
<dbReference type="GO" id="GO:0008017">
    <property type="term" value="F:microtubule binding"/>
    <property type="evidence" value="ECO:0007669"/>
    <property type="project" value="InterPro"/>
</dbReference>
<accession>K2MVQ1</accession>
<feature type="region of interest" description="Disordered" evidence="8">
    <location>
        <begin position="1"/>
        <end position="61"/>
    </location>
</feature>
<dbReference type="InterPro" id="IPR027417">
    <property type="entry name" value="P-loop_NTPase"/>
</dbReference>
<evidence type="ECO:0000256" key="4">
    <source>
        <dbReference type="ARBA" id="ARBA00022840"/>
    </source>
</evidence>
<feature type="region of interest" description="Disordered" evidence="8">
    <location>
        <begin position="94"/>
        <end position="125"/>
    </location>
</feature>
<dbReference type="PANTHER" id="PTHR47969">
    <property type="entry name" value="CHROMOSOME-ASSOCIATED KINESIN KIF4A-RELATED"/>
    <property type="match status" value="1"/>
</dbReference>
<sequence length="1137" mass="129446">MEKRMTKRLSSGNFLHAPLDLPQTNTDASSSPPISSRGENSFFSSVRSRNRNNRTPRESQSCQEFVHVVVRLKPPAFHSDNSTILRFSVDSGTLGTPRTGSRRMKSTPENVVCPPNNAEDESVSHSRVQQNEVVCAAGSKCPSSSVIPALPATVPPNQNGLPQALASPRLGVAGGGKILTIAFPASDGTKEVKHMYEFGDVIDPSVTDEQMCNSMVPGIIDQLKNGFNACVLCYGQTGSGKTHTINVLIPAFITALFDALDAENDIVEVSYIQIYNNNVYNLLGENKSEHGVILHKPRGTLVTEPRYLLRDAADAKSRIAEAQRKRFVGSHVLNARSSRSHALLSFHVTKCIEGIPVLKSRLTLGDLAGSERVKKTGVVGDELEEAIAINKSLSVLHAVIRATADDADVLPVRESILTLYLASTLTDCYLLLIATVSMEKRDYAETKNSLDFATTAKRCVLTKSKSRARDFLMNGTNTFEETYTYLMKEVETLRRRVCTLQEEVSIEKQRSALVSKDDSLNKTPAKAADRCNADDNFVLVEENPEAARMRGHVLELERQCAVFQSILRDRENELNAFESRGDIAEKVRQELQQQAREREEAQRALEEAAPQLETSELFRKVTDTIVWMQEQLDGVCQQKKFMMKAMEGMRCEQHRIMMDLLEARKNVLQLENAQEESFRKFNNVFAENTELKGRIDELNLKLLREYAERAIREETMSWFKALTERDEECERLRAAFEDQRNLCDVLQSRLNSTEQELDRSSKQQGALLQEMRKKDEAFQTIWLLLTPQQKARFMSFGDNSEGASGTPSSSLHQGHENVQLRSQIRTVKRQLEEEFLRNKELEYRIEDLEKENDLLKERLQNCEDEYKSLVSLEQDYREEREHMEQQIAYLFTYIEEHNAKQQVSERQLSEVKSEWERLNEEHRNAQREVVELTAKLEQAKGEIWAQGVDNNKLKDRLKEVKKQDALLAGLHRQLTATQHIGDEASRRLGIADRMQQHVASEVNIYNHHGDIIKRKAIHRNSDILLKALMQRVDSAQRVRGTAVQPLPLNNRVQRLRNEVSQQFRLRGPSSISFNGTARTRDESFGSSHTHHSDSRRRKRTMLHKPHDLRSKLRFRSSNFVVAEIPSFIIDKTRRRNV</sequence>
<evidence type="ECO:0000256" key="1">
    <source>
        <dbReference type="ARBA" id="ARBA00004496"/>
    </source>
</evidence>
<comment type="similarity">
    <text evidence="6">Belongs to the TRAFAC class myosin-kinesin ATPase superfamily. Kinesin family.</text>
</comment>
<dbReference type="InterPro" id="IPR036961">
    <property type="entry name" value="Kinesin_motor_dom_sf"/>
</dbReference>
<feature type="region of interest" description="Disordered" evidence="8">
    <location>
        <begin position="1066"/>
        <end position="1104"/>
    </location>
</feature>
<dbReference type="GO" id="GO:0005737">
    <property type="term" value="C:cytoplasm"/>
    <property type="evidence" value="ECO:0007669"/>
    <property type="project" value="UniProtKB-SubCell"/>
</dbReference>
<dbReference type="SUPFAM" id="SSF52540">
    <property type="entry name" value="P-loop containing nucleoside triphosphate hydrolases"/>
    <property type="match status" value="1"/>
</dbReference>
<feature type="domain" description="Kinesin motor" evidence="9">
    <location>
        <begin position="65"/>
        <end position="459"/>
    </location>
</feature>
<dbReference type="GO" id="GO:0003777">
    <property type="term" value="F:microtubule motor activity"/>
    <property type="evidence" value="ECO:0007669"/>
    <property type="project" value="InterPro"/>
</dbReference>
<feature type="compositionally biased region" description="Polar residues" evidence="8">
    <location>
        <begin position="798"/>
        <end position="812"/>
    </location>
</feature>
<dbReference type="GO" id="GO:0005875">
    <property type="term" value="C:microtubule associated complex"/>
    <property type="evidence" value="ECO:0007669"/>
    <property type="project" value="TreeGrafter"/>
</dbReference>
<protein>
    <submittedName>
        <fullName evidence="10">Kinesin, putative</fullName>
    </submittedName>
</protein>
<keyword evidence="11" id="KW-1185">Reference proteome</keyword>
<keyword evidence="6" id="KW-0505">Motor protein</keyword>
<evidence type="ECO:0000256" key="2">
    <source>
        <dbReference type="ARBA" id="ARBA00022490"/>
    </source>
</evidence>
<evidence type="ECO:0000313" key="11">
    <source>
        <dbReference type="Proteomes" id="UP000007350"/>
    </source>
</evidence>
<dbReference type="PROSITE" id="PS50067">
    <property type="entry name" value="KINESIN_MOTOR_2"/>
    <property type="match status" value="1"/>
</dbReference>
<keyword evidence="3 6" id="KW-0547">Nucleotide-binding</keyword>
<dbReference type="Proteomes" id="UP000007350">
    <property type="component" value="Unassembled WGS sequence"/>
</dbReference>
<evidence type="ECO:0000256" key="5">
    <source>
        <dbReference type="ARBA" id="ARBA00023054"/>
    </source>
</evidence>
<evidence type="ECO:0000256" key="3">
    <source>
        <dbReference type="ARBA" id="ARBA00022741"/>
    </source>
</evidence>
<dbReference type="GO" id="GO:0007052">
    <property type="term" value="P:mitotic spindle organization"/>
    <property type="evidence" value="ECO:0007669"/>
    <property type="project" value="TreeGrafter"/>
</dbReference>
<keyword evidence="4 6" id="KW-0067">ATP-binding</keyword>
<evidence type="ECO:0000313" key="10">
    <source>
        <dbReference type="EMBL" id="EKF31155.1"/>
    </source>
</evidence>
<feature type="compositionally biased region" description="Polar residues" evidence="8">
    <location>
        <begin position="1066"/>
        <end position="1077"/>
    </location>
</feature>
<feature type="binding site" evidence="6">
    <location>
        <begin position="235"/>
        <end position="242"/>
    </location>
    <ligand>
        <name>ATP</name>
        <dbReference type="ChEBI" id="CHEBI:30616"/>
    </ligand>
</feature>
<dbReference type="AlphaFoldDB" id="K2MVQ1"/>
<proteinExistence type="inferred from homology"/>
<feature type="coiled-coil region" evidence="7">
    <location>
        <begin position="831"/>
        <end position="942"/>
    </location>
</feature>
<feature type="compositionally biased region" description="Polar residues" evidence="8">
    <location>
        <begin position="22"/>
        <end position="39"/>
    </location>
</feature>
<dbReference type="GO" id="GO:0005524">
    <property type="term" value="F:ATP binding"/>
    <property type="evidence" value="ECO:0007669"/>
    <property type="project" value="UniProtKB-UniRule"/>
</dbReference>
<dbReference type="OrthoDB" id="123929at2759"/>
<dbReference type="Gene3D" id="3.40.850.10">
    <property type="entry name" value="Kinesin motor domain"/>
    <property type="match status" value="1"/>
</dbReference>
<evidence type="ECO:0000256" key="8">
    <source>
        <dbReference type="SAM" id="MobiDB-lite"/>
    </source>
</evidence>
<dbReference type="SMART" id="SM00129">
    <property type="entry name" value="KISc"/>
    <property type="match status" value="1"/>
</dbReference>
<dbReference type="InterPro" id="IPR027640">
    <property type="entry name" value="Kinesin-like_fam"/>
</dbReference>
<dbReference type="InterPro" id="IPR001752">
    <property type="entry name" value="Kinesin_motor_dom"/>
</dbReference>
<dbReference type="GO" id="GO:0007018">
    <property type="term" value="P:microtubule-based movement"/>
    <property type="evidence" value="ECO:0007669"/>
    <property type="project" value="InterPro"/>
</dbReference>
<keyword evidence="2" id="KW-0963">Cytoplasm</keyword>
<gene>
    <name evidence="10" type="ORF">MOQ_005001</name>
</gene>
<evidence type="ECO:0000256" key="6">
    <source>
        <dbReference type="PROSITE-ProRule" id="PRU00283"/>
    </source>
</evidence>
<feature type="region of interest" description="Disordered" evidence="8">
    <location>
        <begin position="798"/>
        <end position="817"/>
    </location>
</feature>
<reference evidence="10 11" key="1">
    <citation type="journal article" date="2012" name="BMC Genomics">
        <title>Comparative genomic analysis of human infective Trypanosoma cruzi lineages with the bat-restricted subspecies T. cruzi marinkellei.</title>
        <authorList>
            <person name="Franzen O."/>
            <person name="Talavera-Lopez C."/>
            <person name="Ochaya S."/>
            <person name="Butler C.E."/>
            <person name="Messenger L.A."/>
            <person name="Lewis M.D."/>
            <person name="Llewellyn M.S."/>
            <person name="Marinkelle C.J."/>
            <person name="Tyler K.M."/>
            <person name="Miles M.A."/>
            <person name="Andersson B."/>
        </authorList>
    </citation>
    <scope>NUCLEOTIDE SEQUENCE [LARGE SCALE GENOMIC DNA]</scope>
    <source>
        <strain evidence="10 11">B7</strain>
    </source>
</reference>
<keyword evidence="5 7" id="KW-0175">Coiled coil</keyword>
<dbReference type="PANTHER" id="PTHR47969:SF15">
    <property type="entry name" value="CHROMOSOME-ASSOCIATED KINESIN KIF4A-RELATED"/>
    <property type="match status" value="1"/>
</dbReference>
<dbReference type="GO" id="GO:0051231">
    <property type="term" value="P:spindle elongation"/>
    <property type="evidence" value="ECO:0007669"/>
    <property type="project" value="TreeGrafter"/>
</dbReference>
<evidence type="ECO:0000259" key="9">
    <source>
        <dbReference type="PROSITE" id="PS50067"/>
    </source>
</evidence>
<feature type="coiled-coil region" evidence="7">
    <location>
        <begin position="574"/>
        <end position="608"/>
    </location>
</feature>
<evidence type="ECO:0000256" key="7">
    <source>
        <dbReference type="SAM" id="Coils"/>
    </source>
</evidence>
<dbReference type="PRINTS" id="PR00380">
    <property type="entry name" value="KINESINHEAVY"/>
</dbReference>
<dbReference type="EMBL" id="AHKC01010976">
    <property type="protein sequence ID" value="EKF31155.1"/>
    <property type="molecule type" value="Genomic_DNA"/>
</dbReference>
<feature type="compositionally biased region" description="Basic residues" evidence="8">
    <location>
        <begin position="1093"/>
        <end position="1103"/>
    </location>
</feature>
<dbReference type="Pfam" id="PF00225">
    <property type="entry name" value="Kinesin"/>
    <property type="match status" value="1"/>
</dbReference>
<name>K2MVQ1_TRYCR</name>